<dbReference type="GO" id="GO:0008784">
    <property type="term" value="F:alanine racemase activity"/>
    <property type="evidence" value="ECO:0007669"/>
    <property type="project" value="UniProtKB-UniRule"/>
</dbReference>
<dbReference type="UniPathway" id="UPA00042">
    <property type="reaction ID" value="UER00497"/>
</dbReference>
<reference evidence="8 9" key="1">
    <citation type="submission" date="2020-07" db="EMBL/GenBank/DDBJ databases">
        <authorList>
            <person name="Partida-Martinez L."/>
            <person name="Huntemann M."/>
            <person name="Clum A."/>
            <person name="Wang J."/>
            <person name="Palaniappan K."/>
            <person name="Ritter S."/>
            <person name="Chen I.-M."/>
            <person name="Stamatis D."/>
            <person name="Reddy T."/>
            <person name="O'Malley R."/>
            <person name="Daum C."/>
            <person name="Shapiro N."/>
            <person name="Ivanova N."/>
            <person name="Kyrpides N."/>
            <person name="Woyke T."/>
        </authorList>
    </citation>
    <scope>NUCLEOTIDE SEQUENCE [LARGE SCALE GENOMIC DNA]</scope>
    <source>
        <strain evidence="8 9">AT2.17</strain>
    </source>
</reference>
<dbReference type="EC" id="5.1.1.1" evidence="4"/>
<keyword evidence="9" id="KW-1185">Reference proteome</keyword>
<evidence type="ECO:0000256" key="5">
    <source>
        <dbReference type="PIRSR" id="PIRSR600821-50"/>
    </source>
</evidence>
<dbReference type="Pfam" id="PF00842">
    <property type="entry name" value="Ala_racemase_C"/>
    <property type="match status" value="1"/>
</dbReference>
<proteinExistence type="inferred from homology"/>
<feature type="binding site" evidence="4 6">
    <location>
        <position position="135"/>
    </location>
    <ligand>
        <name>substrate</name>
    </ligand>
</feature>
<comment type="catalytic activity">
    <reaction evidence="4">
        <text>L-alanine = D-alanine</text>
        <dbReference type="Rhea" id="RHEA:20249"/>
        <dbReference type="ChEBI" id="CHEBI:57416"/>
        <dbReference type="ChEBI" id="CHEBI:57972"/>
        <dbReference type="EC" id="5.1.1.1"/>
    </reaction>
</comment>
<evidence type="ECO:0000256" key="3">
    <source>
        <dbReference type="ARBA" id="ARBA00023235"/>
    </source>
</evidence>
<dbReference type="Gene3D" id="3.20.20.10">
    <property type="entry name" value="Alanine racemase"/>
    <property type="match status" value="1"/>
</dbReference>
<dbReference type="Proteomes" id="UP000549911">
    <property type="component" value="Unassembled WGS sequence"/>
</dbReference>
<comment type="similarity">
    <text evidence="4">Belongs to the alanine racemase family.</text>
</comment>
<organism evidence="8 9">
    <name type="scientific">Nocardioides cavernae</name>
    <dbReference type="NCBI Taxonomy" id="1921566"/>
    <lineage>
        <taxon>Bacteria</taxon>
        <taxon>Bacillati</taxon>
        <taxon>Actinomycetota</taxon>
        <taxon>Actinomycetes</taxon>
        <taxon>Propionibacteriales</taxon>
        <taxon>Nocardioidaceae</taxon>
        <taxon>Nocardioides</taxon>
    </lineage>
</organism>
<comment type="pathway">
    <text evidence="4">Amino-acid biosynthesis; D-alanine biosynthesis; D-alanine from L-alanine: step 1/1.</text>
</comment>
<dbReference type="SMART" id="SM01005">
    <property type="entry name" value="Ala_racemase_C"/>
    <property type="match status" value="1"/>
</dbReference>
<dbReference type="PANTHER" id="PTHR30511:SF0">
    <property type="entry name" value="ALANINE RACEMASE, CATABOLIC-RELATED"/>
    <property type="match status" value="1"/>
</dbReference>
<dbReference type="FunFam" id="3.20.20.10:FF:000002">
    <property type="entry name" value="Alanine racemase"/>
    <property type="match status" value="1"/>
</dbReference>
<dbReference type="CDD" id="cd00430">
    <property type="entry name" value="PLPDE_III_AR"/>
    <property type="match status" value="1"/>
</dbReference>
<dbReference type="HAMAP" id="MF_01201">
    <property type="entry name" value="Ala_racemase"/>
    <property type="match status" value="1"/>
</dbReference>
<evidence type="ECO:0000313" key="8">
    <source>
        <dbReference type="EMBL" id="NYE37226.1"/>
    </source>
</evidence>
<feature type="active site" description="Proton acceptor; specific for D-alanine" evidence="4">
    <location>
        <position position="42"/>
    </location>
</feature>
<dbReference type="SUPFAM" id="SSF50621">
    <property type="entry name" value="Alanine racemase C-terminal domain-like"/>
    <property type="match status" value="1"/>
</dbReference>
<dbReference type="GO" id="GO:0030170">
    <property type="term" value="F:pyridoxal phosphate binding"/>
    <property type="evidence" value="ECO:0007669"/>
    <property type="project" value="UniProtKB-UniRule"/>
</dbReference>
<dbReference type="InterPro" id="IPR011079">
    <property type="entry name" value="Ala_racemase_C"/>
</dbReference>
<dbReference type="NCBIfam" id="TIGR00492">
    <property type="entry name" value="alr"/>
    <property type="match status" value="1"/>
</dbReference>
<name>A0A7Y9KQ09_9ACTN</name>
<dbReference type="PANTHER" id="PTHR30511">
    <property type="entry name" value="ALANINE RACEMASE"/>
    <property type="match status" value="1"/>
</dbReference>
<dbReference type="AlphaFoldDB" id="A0A7Y9KQ09"/>
<reference evidence="8 9" key="2">
    <citation type="submission" date="2020-08" db="EMBL/GenBank/DDBJ databases">
        <title>The Agave Microbiome: Exploring the role of microbial communities in plant adaptations to desert environments.</title>
        <authorList>
            <person name="Partida-Martinez L.P."/>
        </authorList>
    </citation>
    <scope>NUCLEOTIDE SEQUENCE [LARGE SCALE GENOMIC DNA]</scope>
    <source>
        <strain evidence="8 9">AT2.17</strain>
    </source>
</reference>
<gene>
    <name evidence="8" type="ORF">F4692_002359</name>
</gene>
<dbReference type="Pfam" id="PF01168">
    <property type="entry name" value="Ala_racemase_N"/>
    <property type="match status" value="1"/>
</dbReference>
<feature type="domain" description="Alanine racemase C-terminal" evidence="7">
    <location>
        <begin position="246"/>
        <end position="373"/>
    </location>
</feature>
<evidence type="ECO:0000256" key="1">
    <source>
        <dbReference type="ARBA" id="ARBA00001933"/>
    </source>
</evidence>
<dbReference type="InterPro" id="IPR001608">
    <property type="entry name" value="Ala_racemase_N"/>
</dbReference>
<dbReference type="PRINTS" id="PR00992">
    <property type="entry name" value="ALARACEMASE"/>
</dbReference>
<feature type="modified residue" description="N6-(pyridoxal phosphate)lysine" evidence="4 5">
    <location>
        <position position="42"/>
    </location>
</feature>
<dbReference type="InterPro" id="IPR009006">
    <property type="entry name" value="Ala_racemase/Decarboxylase_C"/>
</dbReference>
<keyword evidence="2 4" id="KW-0663">Pyridoxal phosphate</keyword>
<dbReference type="GO" id="GO:0030632">
    <property type="term" value="P:D-alanine biosynthetic process"/>
    <property type="evidence" value="ECO:0007669"/>
    <property type="project" value="UniProtKB-UniRule"/>
</dbReference>
<accession>A0A7Y9KQ09</accession>
<comment type="cofactor">
    <cofactor evidence="1 4 5">
        <name>pyridoxal 5'-phosphate</name>
        <dbReference type="ChEBI" id="CHEBI:597326"/>
    </cofactor>
</comment>
<evidence type="ECO:0000256" key="2">
    <source>
        <dbReference type="ARBA" id="ARBA00022898"/>
    </source>
</evidence>
<dbReference type="EMBL" id="JACCBW010000002">
    <property type="protein sequence ID" value="NYE37226.1"/>
    <property type="molecule type" value="Genomic_DNA"/>
</dbReference>
<dbReference type="InterPro" id="IPR000821">
    <property type="entry name" value="Ala_racemase"/>
</dbReference>
<dbReference type="InterPro" id="IPR020622">
    <property type="entry name" value="Ala_racemase_pyridoxalP-BS"/>
</dbReference>
<dbReference type="SUPFAM" id="SSF51419">
    <property type="entry name" value="PLP-binding barrel"/>
    <property type="match status" value="1"/>
</dbReference>
<dbReference type="InterPro" id="IPR029066">
    <property type="entry name" value="PLP-binding_barrel"/>
</dbReference>
<keyword evidence="3 4" id="KW-0413">Isomerase</keyword>
<evidence type="ECO:0000256" key="4">
    <source>
        <dbReference type="HAMAP-Rule" id="MF_01201"/>
    </source>
</evidence>
<evidence type="ECO:0000259" key="7">
    <source>
        <dbReference type="SMART" id="SM01005"/>
    </source>
</evidence>
<evidence type="ECO:0000313" key="9">
    <source>
        <dbReference type="Proteomes" id="UP000549911"/>
    </source>
</evidence>
<dbReference type="GO" id="GO:0005829">
    <property type="term" value="C:cytosol"/>
    <property type="evidence" value="ECO:0007669"/>
    <property type="project" value="TreeGrafter"/>
</dbReference>
<feature type="active site" description="Proton acceptor; specific for L-alanine" evidence="4">
    <location>
        <position position="267"/>
    </location>
</feature>
<evidence type="ECO:0000256" key="6">
    <source>
        <dbReference type="PIRSR" id="PIRSR600821-52"/>
    </source>
</evidence>
<dbReference type="PROSITE" id="PS00395">
    <property type="entry name" value="ALANINE_RACEMASE"/>
    <property type="match status" value="1"/>
</dbReference>
<dbReference type="GO" id="GO:0009252">
    <property type="term" value="P:peptidoglycan biosynthetic process"/>
    <property type="evidence" value="ECO:0007669"/>
    <property type="project" value="TreeGrafter"/>
</dbReference>
<dbReference type="Gene3D" id="2.40.37.10">
    <property type="entry name" value="Lyase, Ornithine Decarboxylase, Chain A, domain 1"/>
    <property type="match status" value="1"/>
</dbReference>
<sequence>MSDPVPQRAEIVVDLAAVRHNVRILKDLVSVDGPVQLMTVVKADGYGHGMVEVAAAARDAGADWLGVATIDEALALRAAGDEGPLLCWLSAPGDDFAAAVRAGVEVTAYSVAELDEIAAAGPARVQLKVDTGLSRGGAARADWESLFAAAAAHEEAGRVRVTGVFSHLAASDEPDHPANDQQEQSFRDALALAERAGLAPDVTHLANSAATLLRPSSHFDLVRCGIASYGLDPAPGTSPRIGLRPAMTVRARLVLSKEVAAGDGVSYGHTWVAPQDTTVGLVPAGYAEGIPRAAGNTASAWVADSLRPVRGRVCMDQLVVDLQGELLPPGTEVVLFGPGDRGEPTAQDWAEAVGTISYEIVTRVGGRLVRRHVDSEGTTR</sequence>
<comment type="caution">
    <text evidence="8">The sequence shown here is derived from an EMBL/GenBank/DDBJ whole genome shotgun (WGS) entry which is preliminary data.</text>
</comment>
<comment type="function">
    <text evidence="4">Catalyzes the interconversion of L-alanine and D-alanine. May also act on other amino acids.</text>
</comment>
<dbReference type="RefSeq" id="WP_179619795.1">
    <property type="nucleotide sequence ID" value="NZ_JACCBW010000002.1"/>
</dbReference>
<feature type="binding site" evidence="4 6">
    <location>
        <position position="315"/>
    </location>
    <ligand>
        <name>substrate</name>
    </ligand>
</feature>
<protein>
    <recommendedName>
        <fullName evidence="4">Alanine racemase</fullName>
        <ecNumber evidence="4">5.1.1.1</ecNumber>
    </recommendedName>
</protein>